<dbReference type="Proteomes" id="UP001150924">
    <property type="component" value="Unassembled WGS sequence"/>
</dbReference>
<dbReference type="RefSeq" id="WP_267774624.1">
    <property type="nucleotide sequence ID" value="NZ_JAPNKE010000002.1"/>
</dbReference>
<organism evidence="3 4">
    <name type="scientific">Nannocystis pusilla</name>
    <dbReference type="NCBI Taxonomy" id="889268"/>
    <lineage>
        <taxon>Bacteria</taxon>
        <taxon>Pseudomonadati</taxon>
        <taxon>Myxococcota</taxon>
        <taxon>Polyangia</taxon>
        <taxon>Nannocystales</taxon>
        <taxon>Nannocystaceae</taxon>
        <taxon>Nannocystis</taxon>
    </lineage>
</organism>
<comment type="caution">
    <text evidence="3">The sequence shown here is derived from an EMBL/GenBank/DDBJ whole genome shotgun (WGS) entry which is preliminary data.</text>
</comment>
<dbReference type="EMBL" id="JAPNKE010000002">
    <property type="protein sequence ID" value="MCY1011361.1"/>
    <property type="molecule type" value="Genomic_DNA"/>
</dbReference>
<sequence length="431" mass="45668">MSEVPALDLELVVDPAGSVWLVQARPLARPLVPGWPEFLAAVAPGADRLPDPPGLWKLDGEHNPAVLSPAHAGVVTWLIGQGAGLRVLAGWLYERASSSGRAGVDPHRALTELRRRHLPAARRALEAFVDDLAGDLRPLLPRALEHLRAIIAVHAELRVELPRDLPAPDPRSLLSLRDRGDYLDVLPAAWDIASPALADLVDPTGLAADGATGDPRASCDRGLESDPADPQRAAVLVRELDDHLFALGLAPLRRIYLAAGGRLGLGDDVFLLAPDELGHALAGQDLPDLAARRRQQRQFASLQPPPALFDGRPVPVSPRRRLGGIPVGPSVRGVVAQRSDLADLLARPPAPDAVVVLPALTAQAAVALRALGVRAVCCEYGGALSHAALMARELGLSALIGCTGCTELPDDLEVELDTRVGRLRVRSPDLS</sequence>
<name>A0A9X3F4N6_9BACT</name>
<gene>
    <name evidence="3" type="ORF">OV079_38540</name>
</gene>
<dbReference type="InterPro" id="IPR036637">
    <property type="entry name" value="Phosphohistidine_dom_sf"/>
</dbReference>
<evidence type="ECO:0000259" key="2">
    <source>
        <dbReference type="Pfam" id="PF00391"/>
    </source>
</evidence>
<evidence type="ECO:0000256" key="1">
    <source>
        <dbReference type="SAM" id="MobiDB-lite"/>
    </source>
</evidence>
<dbReference type="GO" id="GO:0016772">
    <property type="term" value="F:transferase activity, transferring phosphorus-containing groups"/>
    <property type="evidence" value="ECO:0007669"/>
    <property type="project" value="InterPro"/>
</dbReference>
<feature type="region of interest" description="Disordered" evidence="1">
    <location>
        <begin position="208"/>
        <end position="227"/>
    </location>
</feature>
<feature type="domain" description="PEP-utilising enzyme mobile" evidence="2">
    <location>
        <begin position="351"/>
        <end position="419"/>
    </location>
</feature>
<protein>
    <submittedName>
        <fullName evidence="3">PEP-utilizing enzyme</fullName>
    </submittedName>
</protein>
<dbReference type="SUPFAM" id="SSF52009">
    <property type="entry name" value="Phosphohistidine domain"/>
    <property type="match status" value="1"/>
</dbReference>
<reference evidence="3" key="1">
    <citation type="submission" date="2022-11" db="EMBL/GenBank/DDBJ databases">
        <title>Minimal conservation of predation-associated metabolite biosynthetic gene clusters underscores biosynthetic potential of Myxococcota including descriptions for ten novel species: Archangium lansinium sp. nov., Myxococcus landrumus sp. nov., Nannocystis bai.</title>
        <authorList>
            <person name="Ahearne A."/>
            <person name="Stevens C."/>
            <person name="Phillips K."/>
        </authorList>
    </citation>
    <scope>NUCLEOTIDE SEQUENCE</scope>
    <source>
        <strain evidence="3">Na p29</strain>
    </source>
</reference>
<dbReference type="AlphaFoldDB" id="A0A9X3F4N6"/>
<dbReference type="Pfam" id="PF00391">
    <property type="entry name" value="PEP-utilizers"/>
    <property type="match status" value="1"/>
</dbReference>
<dbReference type="InterPro" id="IPR008279">
    <property type="entry name" value="PEP-util_enz_mobile_dom"/>
</dbReference>
<keyword evidence="4" id="KW-1185">Reference proteome</keyword>
<proteinExistence type="predicted"/>
<dbReference type="Gene3D" id="3.50.30.10">
    <property type="entry name" value="Phosphohistidine domain"/>
    <property type="match status" value="1"/>
</dbReference>
<evidence type="ECO:0000313" key="4">
    <source>
        <dbReference type="Proteomes" id="UP001150924"/>
    </source>
</evidence>
<accession>A0A9X3F4N6</accession>
<evidence type="ECO:0000313" key="3">
    <source>
        <dbReference type="EMBL" id="MCY1011361.1"/>
    </source>
</evidence>